<evidence type="ECO:0008006" key="2">
    <source>
        <dbReference type="Google" id="ProtNLM"/>
    </source>
</evidence>
<dbReference type="InterPro" id="IPR015996">
    <property type="entry name" value="UCP028451"/>
</dbReference>
<gene>
    <name evidence="1" type="primary">fmoF</name>
</gene>
<dbReference type="PANTHER" id="PTHR36452">
    <property type="entry name" value="CHROMOSOME 12, WHOLE GENOME SHOTGUN SEQUENCE"/>
    <property type="match status" value="1"/>
</dbReference>
<dbReference type="EMBL" id="AB902962">
    <property type="protein sequence ID" value="BAP16690.1"/>
    <property type="molecule type" value="Genomic_DNA"/>
</dbReference>
<dbReference type="PIRSF" id="PIRSF028451">
    <property type="entry name" value="UCP028451"/>
    <property type="match status" value="1"/>
</dbReference>
<dbReference type="PANTHER" id="PTHR36452:SF1">
    <property type="entry name" value="DUF2461 DOMAIN-CONTAINING PROTEIN"/>
    <property type="match status" value="1"/>
</dbReference>
<sequence length="218" mass="24330">MAFTGIPDEAFDFYKELAEDNSTSFWHRNRDRYEQAVREPMADLVAELSPEFGEIRMLRPQRDTRASNDKSPYKTYQGALVDLEPGLGYWLHLDADGLRATGRYYSRAPQEMAALRAVVAEEKGGELQSLVDGLEGLGHTVGGVALQTRPRGVPADHPRVRLLRHRTLDIGRSCDRTMAGRPSAAGWVAGTWRELRPTLDWLAVNVCPRARELRGAGA</sequence>
<dbReference type="InterPro" id="IPR012808">
    <property type="entry name" value="CHP02453"/>
</dbReference>
<evidence type="ECO:0000313" key="1">
    <source>
        <dbReference type="EMBL" id="BAP16690.1"/>
    </source>
</evidence>
<name>A0A077JC94_9ACTN</name>
<protein>
    <recommendedName>
        <fullName evidence="2">TIGR02453 family protein</fullName>
    </recommendedName>
</protein>
<reference evidence="1" key="1">
    <citation type="submission" date="2014-01" db="EMBL/GenBank/DDBJ databases">
        <title>Biosynthesis of the 4-methylxoazoline-containing nonribosomal peptides, JBIR-34 and 35, in Streptomyces sp. Sp080513GE-23.</title>
        <authorList>
            <person name="Katsuyama Y."/>
            <person name="Muliandi A."/>
            <person name="Sone K."/>
            <person name="Izumikawa I."/>
            <person name="Moriya T."/>
            <person name="Hashimoto J."/>
            <person name="Kozone I."/>
            <person name="Takagi M."/>
            <person name="Shin-ya K."/>
            <person name="Ohnishi Y."/>
        </authorList>
    </citation>
    <scope>NUCLEOTIDE SEQUENCE</scope>
    <source>
        <strain evidence="1">Sp080513GE-23</strain>
    </source>
</reference>
<dbReference type="Pfam" id="PF09365">
    <property type="entry name" value="DUF2461"/>
    <property type="match status" value="1"/>
</dbReference>
<accession>A0A077JC94</accession>
<proteinExistence type="predicted"/>
<dbReference type="AlphaFoldDB" id="A0A077JC94"/>
<organism evidence="1">
    <name type="scientific">Streptomyces sp. Sp080513GE-23</name>
    <dbReference type="NCBI Taxonomy" id="630397"/>
    <lineage>
        <taxon>Bacteria</taxon>
        <taxon>Bacillati</taxon>
        <taxon>Actinomycetota</taxon>
        <taxon>Actinomycetes</taxon>
        <taxon>Kitasatosporales</taxon>
        <taxon>Streptomycetaceae</taxon>
        <taxon>Streptomyces</taxon>
    </lineage>
</organism>